<dbReference type="Pfam" id="PF13604">
    <property type="entry name" value="AAA_30"/>
    <property type="match status" value="1"/>
</dbReference>
<dbReference type="InterPro" id="IPR047187">
    <property type="entry name" value="SF1_C_Upf1"/>
</dbReference>
<gene>
    <name evidence="2" type="ORF">D9758_003645</name>
</gene>
<sequence>MASRPVEAHHRYPSDLLLNYVVSLLAMGPTTTVHSASDKDKDKVKQLALNQFSFSQNLLNVNTETIKTLTFHESTLSNGIVKGFVDYQGPLGISGGYNPRDQSLRALAIARGERCLIVEFGSGRKGLDREKREAEDGREKLVPILMRSAGLFAFDMGPLSMALYRDLGLRITTGTDIQSAFPGKFPHHRKTPLDAIKASVGDHAKIHDNNITSAFEDLSYDRLHDDYENSEMHISQRAWISHYLPLFENGAEAFDQVLKIDTASLTTSALDMLSKVAGDSFRLSYLQPFKSAHAFEASSDTIGDINVRSKSFKDRLRSNQDVRVTVESPNGSIYSVKGQTGYINGKAAGIKASHTFSKTNTSVLAISSIGRDGPTEADLKQHHIILRVLQGCSGSLTTNHWIQNIWFSSGDLTWPEGWSPSNKPLSFSNSSQKTLNPSQANAVNCMLSTKDADRITIVQGPPGTGKTSVIATFVETAIAGGMKGIWLVAHSNVAVKNIAEKLASIGFMSWKLLVSKDFHFEWNEHLYGPTIRQNMITSDNFTSFPSRSLNGCHVILSTLNMLSNPRISRFTRPIPIQTLVVDEASQIEIGAYVPVFDLAIKTLHKVCFIGDDKQLPPFGQENIGTLQSIFEVDHLRKYVIFLDTQYRMPPQIGSLISKEVYDAKLNSNPSHPIKNSVIACQFINVKNGQEALAGASSWSNQEECEVVLTLAEYLQSENKSFRIITPYDGQRNLIFEKLKEEGLDWEDKVFNVDSLLNLCSCNEDDYIIISIVRTRSIGFLNDLRRTNVMLTRFKKGQIIVSSRKFLGVDERGREGPGKGSLVSKLLDYVEGELGDQAWLSLDDVKKGEVLGKKKIVKDQGGGLPSIN</sequence>
<dbReference type="Pfam" id="PF13087">
    <property type="entry name" value="AAA_12"/>
    <property type="match status" value="1"/>
</dbReference>
<dbReference type="SUPFAM" id="SSF52540">
    <property type="entry name" value="P-loop containing nucleoside triphosphate hydrolases"/>
    <property type="match status" value="1"/>
</dbReference>
<dbReference type="InterPro" id="IPR045055">
    <property type="entry name" value="DNA2/NAM7-like"/>
</dbReference>
<dbReference type="InterPro" id="IPR041679">
    <property type="entry name" value="DNA2/NAM7-like_C"/>
</dbReference>
<name>A0A8H5GMN3_9AGAR</name>
<protein>
    <recommendedName>
        <fullName evidence="1">DNA2/NAM7 helicase-like C-terminal domain-containing protein</fullName>
    </recommendedName>
</protein>
<dbReference type="OrthoDB" id="6513042at2759"/>
<reference evidence="2 3" key="1">
    <citation type="journal article" date="2020" name="ISME J.">
        <title>Uncovering the hidden diversity of litter-decomposition mechanisms in mushroom-forming fungi.</title>
        <authorList>
            <person name="Floudas D."/>
            <person name="Bentzer J."/>
            <person name="Ahren D."/>
            <person name="Johansson T."/>
            <person name="Persson P."/>
            <person name="Tunlid A."/>
        </authorList>
    </citation>
    <scope>NUCLEOTIDE SEQUENCE [LARGE SCALE GENOMIC DNA]</scope>
    <source>
        <strain evidence="2 3">CBS 291.85</strain>
    </source>
</reference>
<dbReference type="PANTHER" id="PTHR10887:SF495">
    <property type="entry name" value="HELICASE SENATAXIN ISOFORM X1-RELATED"/>
    <property type="match status" value="1"/>
</dbReference>
<dbReference type="AlphaFoldDB" id="A0A8H5GMN3"/>
<evidence type="ECO:0000313" key="3">
    <source>
        <dbReference type="Proteomes" id="UP000559256"/>
    </source>
</evidence>
<evidence type="ECO:0000259" key="1">
    <source>
        <dbReference type="Pfam" id="PF13087"/>
    </source>
</evidence>
<dbReference type="CDD" id="cd17934">
    <property type="entry name" value="DEXXQc_Upf1-like"/>
    <property type="match status" value="1"/>
</dbReference>
<comment type="caution">
    <text evidence="2">The sequence shown here is derived from an EMBL/GenBank/DDBJ whole genome shotgun (WGS) entry which is preliminary data.</text>
</comment>
<accession>A0A8H5GMN3</accession>
<dbReference type="InterPro" id="IPR027417">
    <property type="entry name" value="P-loop_NTPase"/>
</dbReference>
<keyword evidence="3" id="KW-1185">Reference proteome</keyword>
<organism evidence="2 3">
    <name type="scientific">Tetrapyrgos nigripes</name>
    <dbReference type="NCBI Taxonomy" id="182062"/>
    <lineage>
        <taxon>Eukaryota</taxon>
        <taxon>Fungi</taxon>
        <taxon>Dikarya</taxon>
        <taxon>Basidiomycota</taxon>
        <taxon>Agaricomycotina</taxon>
        <taxon>Agaricomycetes</taxon>
        <taxon>Agaricomycetidae</taxon>
        <taxon>Agaricales</taxon>
        <taxon>Marasmiineae</taxon>
        <taxon>Marasmiaceae</taxon>
        <taxon>Tetrapyrgos</taxon>
    </lineage>
</organism>
<dbReference type="CDD" id="cd18808">
    <property type="entry name" value="SF1_C_Upf1"/>
    <property type="match status" value="1"/>
</dbReference>
<dbReference type="Proteomes" id="UP000559256">
    <property type="component" value="Unassembled WGS sequence"/>
</dbReference>
<proteinExistence type="predicted"/>
<dbReference type="Gene3D" id="3.40.50.300">
    <property type="entry name" value="P-loop containing nucleotide triphosphate hydrolases"/>
    <property type="match status" value="2"/>
</dbReference>
<dbReference type="PANTHER" id="PTHR10887">
    <property type="entry name" value="DNA2/NAM7 HELICASE FAMILY"/>
    <property type="match status" value="1"/>
</dbReference>
<feature type="domain" description="DNA2/NAM7 helicase-like C-terminal" evidence="1">
    <location>
        <begin position="635"/>
        <end position="803"/>
    </location>
</feature>
<dbReference type="EMBL" id="JAACJM010000019">
    <property type="protein sequence ID" value="KAF5367559.1"/>
    <property type="molecule type" value="Genomic_DNA"/>
</dbReference>
<evidence type="ECO:0000313" key="2">
    <source>
        <dbReference type="EMBL" id="KAF5367559.1"/>
    </source>
</evidence>